<dbReference type="PANTHER" id="PTHR13370:SF3">
    <property type="entry name" value="TRNA (GUANINE(10)-N2)-METHYLTRANSFERASE HOMOLOG"/>
    <property type="match status" value="1"/>
</dbReference>
<dbReference type="EMBL" id="U64984">
    <property type="protein sequence ID" value="AAC48900.1"/>
    <property type="molecule type" value="Genomic_DNA"/>
</dbReference>
<dbReference type="InterPro" id="IPR029063">
    <property type="entry name" value="SAM-dependent_MTases_sf"/>
</dbReference>
<dbReference type="RefSeq" id="NP_203418.1">
    <property type="nucleotide sequence ID" value="NC_003085.1"/>
</dbReference>
<dbReference type="GO" id="GO:0032259">
    <property type="term" value="P:methylation"/>
    <property type="evidence" value="ECO:0007669"/>
    <property type="project" value="UniProtKB-KW"/>
</dbReference>
<dbReference type="SUPFAM" id="SSF53335">
    <property type="entry name" value="S-adenosyl-L-methionine-dependent methyltransferases"/>
    <property type="match status" value="1"/>
</dbReference>
<dbReference type="KEGG" id="vg:921793"/>
<sequence>MACRPYYQRGDVTLYHCTHEELADALQAESVDAIVTDPPYGETALEWDRWPVGWPGLVRPLLKRTGSMWCFGSFRMWWDKRDEFVSGGWVVAEDVVWRKQNGSGFATDRFRRVHEQPVHFYRADAAWRDVFHQVPVTMDAKARTVTRRAQPPHLGAIGAHKYTSEDGGPRLMTSVLEVRNCHGFAVNETQKPVALVEPLVRNACPPGGLVADFFAGSGSTALACLATGRRFIGCDIREAQCEAAARELSQVLPLGFGA</sequence>
<dbReference type="PROSITE" id="PS00092">
    <property type="entry name" value="N6_MTASE"/>
    <property type="match status" value="1"/>
</dbReference>
<dbReference type="Pfam" id="PF01555">
    <property type="entry name" value="N6_N4_Mtase"/>
    <property type="match status" value="1"/>
</dbReference>
<dbReference type="InterPro" id="IPR002941">
    <property type="entry name" value="DNA_methylase_N4/N6"/>
</dbReference>
<dbReference type="InterPro" id="IPR001091">
    <property type="entry name" value="RM_Methyltransferase"/>
</dbReference>
<evidence type="ECO:0000256" key="2">
    <source>
        <dbReference type="ARBA" id="ARBA00022603"/>
    </source>
</evidence>
<dbReference type="InterPro" id="IPR002052">
    <property type="entry name" value="DNA_methylase_N6_adenine_CS"/>
</dbReference>
<dbReference type="Proteomes" id="UP000002093">
    <property type="component" value="Segment"/>
</dbReference>
<comment type="similarity">
    <text evidence="1">Belongs to the N(4)/N(6)-methyltransferase family.</text>
</comment>
<dbReference type="OrthoDB" id="3832at10239"/>
<evidence type="ECO:0000256" key="3">
    <source>
        <dbReference type="ARBA" id="ARBA00022679"/>
    </source>
</evidence>
<keyword evidence="3 5" id="KW-0808">Transferase</keyword>
<protein>
    <submittedName>
        <fullName evidence="6">DNA adenine methylase Mox</fullName>
    </submittedName>
    <submittedName>
        <fullName evidence="5">DNA adenine methyltransferase</fullName>
    </submittedName>
</protein>
<dbReference type="GeneID" id="921793"/>
<keyword evidence="2 5" id="KW-0489">Methyltransferase</keyword>
<evidence type="ECO:0000259" key="4">
    <source>
        <dbReference type="Pfam" id="PF01555"/>
    </source>
</evidence>
<dbReference type="PRINTS" id="PR00508">
    <property type="entry name" value="S21N4MTFRASE"/>
</dbReference>
<evidence type="ECO:0000313" key="6">
    <source>
        <dbReference type="EMBL" id="AAK94340.1"/>
    </source>
</evidence>
<gene>
    <name evidence="5" type="primary">mox</name>
</gene>
<dbReference type="EMBL" id="AF396866">
    <property type="protein sequence ID" value="AAK94340.1"/>
    <property type="molecule type" value="Genomic_DNA"/>
</dbReference>
<keyword evidence="7" id="KW-1185">Reference proteome</keyword>
<organism evidence="5">
    <name type="scientific">Myxococcus phage Mx8</name>
    <dbReference type="NCBI Taxonomy" id="49964"/>
    <lineage>
        <taxon>Viruses</taxon>
        <taxon>Duplodnaviria</taxon>
        <taxon>Heunggongvirae</taxon>
        <taxon>Uroviricota</taxon>
        <taxon>Caudoviricetes</taxon>
        <taxon>Myxoctovirus</taxon>
        <taxon>Myxoctovirus Mx8</taxon>
    </lineage>
</organism>
<dbReference type="Gene3D" id="3.40.50.150">
    <property type="entry name" value="Vaccinia Virus protein VP39"/>
    <property type="match status" value="1"/>
</dbReference>
<reference evidence="6 7" key="2">
    <citation type="submission" date="2001-06" db="EMBL/GenBank/DDBJ databases">
        <title>Genome organization of temperate Myxococcus phage Mx8.</title>
        <authorList>
            <person name="Youderian P."/>
            <person name="Walthers D."/>
            <person name="Salmi D."/>
            <person name="Magrini V."/>
            <person name="Hartzell P.L."/>
        </authorList>
    </citation>
    <scope>NUCLEOTIDE SEQUENCE [LARGE SCALE GENOMIC DNA]</scope>
</reference>
<evidence type="ECO:0000313" key="7">
    <source>
        <dbReference type="Proteomes" id="UP000002093"/>
    </source>
</evidence>
<dbReference type="GO" id="GO:0008170">
    <property type="term" value="F:N-methyltransferase activity"/>
    <property type="evidence" value="ECO:0007669"/>
    <property type="project" value="InterPro"/>
</dbReference>
<reference evidence="5" key="1">
    <citation type="journal article" date="1998" name="J. Bacteriol.">
        <title>Genetic determinants of immunity and integration of temperate Myxococcus xanthus phage Mx8.</title>
        <authorList>
            <person name="Salmi D."/>
            <person name="Magrini V."/>
            <person name="Hartzell P.L."/>
            <person name="Youderian P."/>
        </authorList>
    </citation>
    <scope>NUCLEOTIDE SEQUENCE</scope>
</reference>
<dbReference type="REBASE" id="3032">
    <property type="entry name" value="M.PhiMx8I"/>
</dbReference>
<name>O03956_9CAUD</name>
<dbReference type="PANTHER" id="PTHR13370">
    <property type="entry name" value="RNA METHYLASE-RELATED"/>
    <property type="match status" value="1"/>
</dbReference>
<evidence type="ECO:0000313" key="5">
    <source>
        <dbReference type="EMBL" id="AAC48900.1"/>
    </source>
</evidence>
<accession>O03956</accession>
<dbReference type="GO" id="GO:0003677">
    <property type="term" value="F:DNA binding"/>
    <property type="evidence" value="ECO:0007669"/>
    <property type="project" value="InterPro"/>
</dbReference>
<proteinExistence type="inferred from homology"/>
<feature type="domain" description="DNA methylase N-4/N-6" evidence="4">
    <location>
        <begin position="31"/>
        <end position="245"/>
    </location>
</feature>
<evidence type="ECO:0000256" key="1">
    <source>
        <dbReference type="ARBA" id="ARBA00006594"/>
    </source>
</evidence>